<keyword evidence="4" id="KW-1185">Reference proteome</keyword>
<evidence type="ECO:0000256" key="1">
    <source>
        <dbReference type="SAM" id="Phobius"/>
    </source>
</evidence>
<keyword evidence="1" id="KW-0472">Membrane</keyword>
<feature type="transmembrane region" description="Helical" evidence="1">
    <location>
        <begin position="69"/>
        <end position="86"/>
    </location>
</feature>
<accession>A0ABX6SDF0</accession>
<dbReference type="Proteomes" id="UP000515254">
    <property type="component" value="Chromosome"/>
</dbReference>
<protein>
    <submittedName>
        <fullName evidence="3">Glycosyltransferase family 4 protein</fullName>
    </submittedName>
</protein>
<sequence length="384" mass="43981">MFKPKVLVFSSYFLPGEKSGGPVRTINNMLVLLGGRVDFYLITRAHDIDGERYIGVPHNEWVDCEGGRVYYFDGGLFAFINVLLGLRYMRFDFFYINSFFDVFFSILPMFMRRFGLYANVRFVLAPRGEFSMGALSFKSFRKRLFLRVSKLLSLYRGVIWQASSVIEKSDILRAQGKVRDVRVAPDLSLMPVQEESDLSCGRKSSGALRVVFLSRISPMKNLTYCFEVLSHLTGEVVFDVYGGVEDQKYWLSILAMAEELPPNIRFNYCGVVPNDQVSKTFAAYDLMFLPTLGENYGHVIFEALASGTPVLTSDRTPWRELSVRSAGWALNLEYPDEFVRTLQFLVGLDHDDYIYYRRAAFSYAKFVVEEGDAVDMNLELFRLA</sequence>
<evidence type="ECO:0000313" key="3">
    <source>
        <dbReference type="EMBL" id="QNG99596.1"/>
    </source>
</evidence>
<feature type="domain" description="Glycosyl transferase family 1" evidence="2">
    <location>
        <begin position="208"/>
        <end position="322"/>
    </location>
</feature>
<dbReference type="PANTHER" id="PTHR45947">
    <property type="entry name" value="SULFOQUINOVOSYL TRANSFERASE SQD2"/>
    <property type="match status" value="1"/>
</dbReference>
<keyword evidence="1" id="KW-1133">Transmembrane helix</keyword>
<gene>
    <name evidence="3" type="ORF">HNQ25_14945</name>
</gene>
<proteinExistence type="predicted"/>
<dbReference type="InterPro" id="IPR050194">
    <property type="entry name" value="Glycosyltransferase_grp1"/>
</dbReference>
<dbReference type="Pfam" id="PF00534">
    <property type="entry name" value="Glycos_transf_1"/>
    <property type="match status" value="1"/>
</dbReference>
<keyword evidence="1" id="KW-0812">Transmembrane</keyword>
<dbReference type="CDD" id="cd03801">
    <property type="entry name" value="GT4_PimA-like"/>
    <property type="match status" value="1"/>
</dbReference>
<organism evidence="3 4">
    <name type="scientific">Pseudomonas sediminis</name>
    <dbReference type="NCBI Taxonomy" id="1691904"/>
    <lineage>
        <taxon>Bacteria</taxon>
        <taxon>Pseudomonadati</taxon>
        <taxon>Pseudomonadota</taxon>
        <taxon>Gammaproteobacteria</taxon>
        <taxon>Pseudomonadales</taxon>
        <taxon>Pseudomonadaceae</taxon>
        <taxon>Pseudomonas</taxon>
    </lineage>
</organism>
<reference evidence="3 4" key="1">
    <citation type="journal article" date="2020" name="Microbiol. Resour. Announc.">
        <title>Complete genome sequences of four natural Pseudomonas isolates that catabolize a wide range of aromatic compounds relevant to lignin valorization.</title>
        <authorList>
            <person name="Hatmaker E.A."/>
            <person name="Presley G."/>
            <person name="Cannon O."/>
            <person name="Guss A.M."/>
            <person name="Elkins J.G."/>
        </authorList>
    </citation>
    <scope>NUCLEOTIDE SEQUENCE [LARGE SCALE GENOMIC DNA]</scope>
    <source>
        <strain evidence="3 4">B10D7D</strain>
    </source>
</reference>
<dbReference type="EMBL" id="CP060009">
    <property type="protein sequence ID" value="QNG99596.1"/>
    <property type="molecule type" value="Genomic_DNA"/>
</dbReference>
<dbReference type="SUPFAM" id="SSF53756">
    <property type="entry name" value="UDP-Glycosyltransferase/glycogen phosphorylase"/>
    <property type="match status" value="1"/>
</dbReference>
<dbReference type="InterPro" id="IPR001296">
    <property type="entry name" value="Glyco_trans_1"/>
</dbReference>
<dbReference type="PANTHER" id="PTHR45947:SF3">
    <property type="entry name" value="SULFOQUINOVOSYL TRANSFERASE SQD2"/>
    <property type="match status" value="1"/>
</dbReference>
<evidence type="ECO:0000259" key="2">
    <source>
        <dbReference type="Pfam" id="PF00534"/>
    </source>
</evidence>
<dbReference type="Gene3D" id="3.40.50.2000">
    <property type="entry name" value="Glycogen Phosphorylase B"/>
    <property type="match status" value="1"/>
</dbReference>
<feature type="transmembrane region" description="Helical" evidence="1">
    <location>
        <begin position="93"/>
        <end position="111"/>
    </location>
</feature>
<name>A0ABX6SDF0_9PSED</name>
<evidence type="ECO:0000313" key="4">
    <source>
        <dbReference type="Proteomes" id="UP000515254"/>
    </source>
</evidence>
<dbReference type="RefSeq" id="WP_179545119.1">
    <property type="nucleotide sequence ID" value="NZ_CP060009.1"/>
</dbReference>